<gene>
    <name evidence="2" type="ORF">PN838_07825</name>
</gene>
<dbReference type="Proteomes" id="UP001528411">
    <property type="component" value="Unassembled WGS sequence"/>
</dbReference>
<accession>A0ABT5FAZ2</accession>
<reference evidence="2 3" key="1">
    <citation type="submission" date="2023-01" db="EMBL/GenBank/DDBJ databases">
        <title>Psychrosphaera sp. nov., isolated from marine algae.</title>
        <authorList>
            <person name="Bayburt H."/>
            <person name="Choi B.J."/>
            <person name="Kim J.M."/>
            <person name="Choi D.G."/>
            <person name="Jeon C.O."/>
        </authorList>
    </citation>
    <scope>NUCLEOTIDE SEQUENCE [LARGE SCALE GENOMIC DNA]</scope>
    <source>
        <strain evidence="2 3">G1-22</strain>
    </source>
</reference>
<evidence type="ECO:0000313" key="3">
    <source>
        <dbReference type="Proteomes" id="UP001528411"/>
    </source>
</evidence>
<dbReference type="EMBL" id="JAQOMS010000002">
    <property type="protein sequence ID" value="MDC2888690.1"/>
    <property type="molecule type" value="Genomic_DNA"/>
</dbReference>
<comment type="caution">
    <text evidence="2">The sequence shown here is derived from an EMBL/GenBank/DDBJ whole genome shotgun (WGS) entry which is preliminary data.</text>
</comment>
<proteinExistence type="predicted"/>
<evidence type="ECO:0000313" key="2">
    <source>
        <dbReference type="EMBL" id="MDC2888690.1"/>
    </source>
</evidence>
<protein>
    <submittedName>
        <fullName evidence="2">Uncharacterized protein</fullName>
    </submittedName>
</protein>
<evidence type="ECO:0000256" key="1">
    <source>
        <dbReference type="SAM" id="MobiDB-lite"/>
    </source>
</evidence>
<keyword evidence="3" id="KW-1185">Reference proteome</keyword>
<sequence length="121" mass="12781">MAADQLAGGLGVNTAIAFDSESQQPYLSGGSASGGSSISAKGSADPNSNSVTDDILSQPETVTQQTICWPLGVAKDDKNADFCHQQYKAWVINNVVPPTWHVADADTLAKWIVYLLGKSRN</sequence>
<feature type="region of interest" description="Disordered" evidence="1">
    <location>
        <begin position="25"/>
        <end position="58"/>
    </location>
</feature>
<organism evidence="2 3">
    <name type="scientific">Psychrosphaera algicola</name>
    <dbReference type="NCBI Taxonomy" id="3023714"/>
    <lineage>
        <taxon>Bacteria</taxon>
        <taxon>Pseudomonadati</taxon>
        <taxon>Pseudomonadota</taxon>
        <taxon>Gammaproteobacteria</taxon>
        <taxon>Alteromonadales</taxon>
        <taxon>Pseudoalteromonadaceae</taxon>
        <taxon>Psychrosphaera</taxon>
    </lineage>
</organism>
<dbReference type="RefSeq" id="WP_272180275.1">
    <property type="nucleotide sequence ID" value="NZ_JAQOMS010000002.1"/>
</dbReference>
<name>A0ABT5FAZ2_9GAMM</name>
<feature type="compositionally biased region" description="Low complexity" evidence="1">
    <location>
        <begin position="28"/>
        <end position="44"/>
    </location>
</feature>